<gene>
    <name evidence="2" type="ORF">GCM10010094_69330</name>
</gene>
<evidence type="ECO:0000313" key="3">
    <source>
        <dbReference type="Proteomes" id="UP000637788"/>
    </source>
</evidence>
<keyword evidence="3" id="KW-1185">Reference proteome</keyword>
<sequence>MGGPRWLGQVPVRPSTPIWERSHLTQGEGSAERPTCKRLARKGLTSASWARPPGTRREFDDKT</sequence>
<organism evidence="2 3">
    <name type="scientific">Streptomyces flaveus</name>
    <dbReference type="NCBI Taxonomy" id="66370"/>
    <lineage>
        <taxon>Bacteria</taxon>
        <taxon>Bacillati</taxon>
        <taxon>Actinomycetota</taxon>
        <taxon>Actinomycetes</taxon>
        <taxon>Kitasatosporales</taxon>
        <taxon>Streptomycetaceae</taxon>
        <taxon>Streptomyces</taxon>
        <taxon>Streptomyces aurantiacus group</taxon>
    </lineage>
</organism>
<name>A0A917RAK7_9ACTN</name>
<accession>A0A917RAK7</accession>
<dbReference type="EMBL" id="BMPQ01000024">
    <property type="protein sequence ID" value="GGK98567.1"/>
    <property type="molecule type" value="Genomic_DNA"/>
</dbReference>
<protein>
    <submittedName>
        <fullName evidence="2">Uncharacterized protein</fullName>
    </submittedName>
</protein>
<comment type="caution">
    <text evidence="2">The sequence shown here is derived from an EMBL/GenBank/DDBJ whole genome shotgun (WGS) entry which is preliminary data.</text>
</comment>
<reference evidence="2" key="2">
    <citation type="submission" date="2020-09" db="EMBL/GenBank/DDBJ databases">
        <authorList>
            <person name="Sun Q."/>
            <person name="Ohkuma M."/>
        </authorList>
    </citation>
    <scope>NUCLEOTIDE SEQUENCE</scope>
    <source>
        <strain evidence="2">JCM 3035</strain>
    </source>
</reference>
<feature type="region of interest" description="Disordered" evidence="1">
    <location>
        <begin position="1"/>
        <end position="63"/>
    </location>
</feature>
<proteinExistence type="predicted"/>
<dbReference type="AlphaFoldDB" id="A0A917RAK7"/>
<dbReference type="Proteomes" id="UP000637788">
    <property type="component" value="Unassembled WGS sequence"/>
</dbReference>
<evidence type="ECO:0000313" key="2">
    <source>
        <dbReference type="EMBL" id="GGK98567.1"/>
    </source>
</evidence>
<reference evidence="2" key="1">
    <citation type="journal article" date="2014" name="Int. J. Syst. Evol. Microbiol.">
        <title>Complete genome sequence of Corynebacterium casei LMG S-19264T (=DSM 44701T), isolated from a smear-ripened cheese.</title>
        <authorList>
            <consortium name="US DOE Joint Genome Institute (JGI-PGF)"/>
            <person name="Walter F."/>
            <person name="Albersmeier A."/>
            <person name="Kalinowski J."/>
            <person name="Ruckert C."/>
        </authorList>
    </citation>
    <scope>NUCLEOTIDE SEQUENCE</scope>
    <source>
        <strain evidence="2">JCM 3035</strain>
    </source>
</reference>
<evidence type="ECO:0000256" key="1">
    <source>
        <dbReference type="SAM" id="MobiDB-lite"/>
    </source>
</evidence>